<accession>A0A5C5XJV7</accession>
<dbReference type="InterPro" id="IPR010359">
    <property type="entry name" value="IrrE_HExxH"/>
</dbReference>
<keyword evidence="3" id="KW-1185">Reference proteome</keyword>
<proteinExistence type="predicted"/>
<feature type="domain" description="IrrE N-terminal-like" evidence="1">
    <location>
        <begin position="37"/>
        <end position="138"/>
    </location>
</feature>
<name>A0A5C5XJV7_9PLAN</name>
<evidence type="ECO:0000259" key="1">
    <source>
        <dbReference type="Pfam" id="PF06114"/>
    </source>
</evidence>
<protein>
    <recommendedName>
        <fullName evidence="1">IrrE N-terminal-like domain-containing protein</fullName>
    </recommendedName>
</protein>
<dbReference type="OrthoDB" id="282833at2"/>
<sequence>MWGLSEWMSAADVVSRQILDRAGYAGGAVDAAVLTRRLGFDIVYDRQQASRGRLKQFGRRRSIFIKPDQRSERIHWAICHELGECFAHHVFQYVGAQPDESGPGMREQVANFLAARLLLPGQTFFEKAHNCRESLPVLKTCFHTASHELIALRLLDQEASRCLTIVDQGRITKRRANHFACERSFLPIEQKCWQTSHEQCRDLERTDEDLRIHCWAIHEPHWKREIVMTMPVNEYQSDRRAEIHSLESST</sequence>
<dbReference type="RefSeq" id="WP_146505040.1">
    <property type="nucleotide sequence ID" value="NZ_SJPG01000001.1"/>
</dbReference>
<dbReference type="AlphaFoldDB" id="A0A5C5XJV7"/>
<gene>
    <name evidence="2" type="ORF">Pan54_40230</name>
</gene>
<dbReference type="Proteomes" id="UP000316095">
    <property type="component" value="Unassembled WGS sequence"/>
</dbReference>
<evidence type="ECO:0000313" key="2">
    <source>
        <dbReference type="EMBL" id="TWT63270.1"/>
    </source>
</evidence>
<evidence type="ECO:0000313" key="3">
    <source>
        <dbReference type="Proteomes" id="UP000316095"/>
    </source>
</evidence>
<dbReference type="Pfam" id="PF06114">
    <property type="entry name" value="Peptidase_M78"/>
    <property type="match status" value="1"/>
</dbReference>
<dbReference type="Gene3D" id="1.10.10.2910">
    <property type="match status" value="1"/>
</dbReference>
<dbReference type="EMBL" id="SJPG01000001">
    <property type="protein sequence ID" value="TWT63270.1"/>
    <property type="molecule type" value="Genomic_DNA"/>
</dbReference>
<reference evidence="2 3" key="1">
    <citation type="submission" date="2019-02" db="EMBL/GenBank/DDBJ databases">
        <title>Deep-cultivation of Planctomycetes and their phenomic and genomic characterization uncovers novel biology.</title>
        <authorList>
            <person name="Wiegand S."/>
            <person name="Jogler M."/>
            <person name="Boedeker C."/>
            <person name="Pinto D."/>
            <person name="Vollmers J."/>
            <person name="Rivas-Marin E."/>
            <person name="Kohn T."/>
            <person name="Peeters S.H."/>
            <person name="Heuer A."/>
            <person name="Rast P."/>
            <person name="Oberbeckmann S."/>
            <person name="Bunk B."/>
            <person name="Jeske O."/>
            <person name="Meyerdierks A."/>
            <person name="Storesund J.E."/>
            <person name="Kallscheuer N."/>
            <person name="Luecker S."/>
            <person name="Lage O.M."/>
            <person name="Pohl T."/>
            <person name="Merkel B.J."/>
            <person name="Hornburger P."/>
            <person name="Mueller R.-W."/>
            <person name="Bruemmer F."/>
            <person name="Labrenz M."/>
            <person name="Spormann A.M."/>
            <person name="Op Den Camp H."/>
            <person name="Overmann J."/>
            <person name="Amann R."/>
            <person name="Jetten M.S.M."/>
            <person name="Mascher T."/>
            <person name="Medema M.H."/>
            <person name="Devos D.P."/>
            <person name="Kaster A.-K."/>
            <person name="Ovreas L."/>
            <person name="Rohde M."/>
            <person name="Galperin M.Y."/>
            <person name="Jogler C."/>
        </authorList>
    </citation>
    <scope>NUCLEOTIDE SEQUENCE [LARGE SCALE GENOMIC DNA]</scope>
    <source>
        <strain evidence="2 3">Pan54</strain>
    </source>
</reference>
<organism evidence="2 3">
    <name type="scientific">Rubinisphaera italica</name>
    <dbReference type="NCBI Taxonomy" id="2527969"/>
    <lineage>
        <taxon>Bacteria</taxon>
        <taxon>Pseudomonadati</taxon>
        <taxon>Planctomycetota</taxon>
        <taxon>Planctomycetia</taxon>
        <taxon>Planctomycetales</taxon>
        <taxon>Planctomycetaceae</taxon>
        <taxon>Rubinisphaera</taxon>
    </lineage>
</organism>
<comment type="caution">
    <text evidence="2">The sequence shown here is derived from an EMBL/GenBank/DDBJ whole genome shotgun (WGS) entry which is preliminary data.</text>
</comment>